<sequence length="299" mass="33077">MNQGFQALPSLNALRVFEAVTRHLNFRLAAEELGVTQGAVAQHIRGLEASLGLKLFDRLPRSLALTAAGAGYAVHIRQAFELIDEATRTLRPEPDRLTLSVTPTFASRWMLPRLPAFTAAWPDIDLRVLASERLVQFHHEGVDLAVRYGRPPFGSGLEAMLLFSQTVLAVVSPALLAQHGDAAQPENCLRYPLLHDGHHLWPAFLAFMFPGQSLQHQHHLRFNQTALALEAALSGQGIALTSPHFVQNDLASGRLVPAWHREMPVDAGWYLVAPRRPREQATVSAVRAWLLSQAEQSKD</sequence>
<dbReference type="EMBL" id="LDSE01000031">
    <property type="protein sequence ID" value="KTS66337.1"/>
    <property type="molecule type" value="Genomic_DNA"/>
</dbReference>
<keyword evidence="2" id="KW-0805">Transcription regulation</keyword>
<dbReference type="InterPro" id="IPR036388">
    <property type="entry name" value="WH-like_DNA-bd_sf"/>
</dbReference>
<reference evidence="6 7" key="1">
    <citation type="journal article" date="2016" name="Front. Microbiol.">
        <title>Genomic Resource of Rice Seed Associated Bacteria.</title>
        <authorList>
            <person name="Midha S."/>
            <person name="Bansal K."/>
            <person name="Sharma S."/>
            <person name="Kumar N."/>
            <person name="Patil P.P."/>
            <person name="Chaudhry V."/>
            <person name="Patil P.B."/>
        </authorList>
    </citation>
    <scope>NUCLEOTIDE SEQUENCE [LARGE SCALE GENOMIC DNA]</scope>
    <source>
        <strain evidence="6 7">SA3</strain>
    </source>
</reference>
<dbReference type="InterPro" id="IPR036390">
    <property type="entry name" value="WH_DNA-bd_sf"/>
</dbReference>
<dbReference type="Proteomes" id="UP000071979">
    <property type="component" value="Unassembled WGS sequence"/>
</dbReference>
<dbReference type="PANTHER" id="PTHR30537">
    <property type="entry name" value="HTH-TYPE TRANSCRIPTIONAL REGULATOR"/>
    <property type="match status" value="1"/>
</dbReference>
<comment type="similarity">
    <text evidence="1">Belongs to the LysR transcriptional regulatory family.</text>
</comment>
<dbReference type="OrthoDB" id="5526340at2"/>
<comment type="caution">
    <text evidence="6">The sequence shown here is derived from an EMBL/GenBank/DDBJ whole genome shotgun (WGS) entry which is preliminary data.</text>
</comment>
<dbReference type="SUPFAM" id="SSF46785">
    <property type="entry name" value="Winged helix' DNA-binding domain"/>
    <property type="match status" value="1"/>
</dbReference>
<dbReference type="SUPFAM" id="SSF53850">
    <property type="entry name" value="Periplasmic binding protein-like II"/>
    <property type="match status" value="1"/>
</dbReference>
<evidence type="ECO:0000313" key="6">
    <source>
        <dbReference type="EMBL" id="KTS66337.1"/>
    </source>
</evidence>
<dbReference type="Gene3D" id="3.40.190.10">
    <property type="entry name" value="Periplasmic binding protein-like II"/>
    <property type="match status" value="2"/>
</dbReference>
<accession>A0A8E1V814</accession>
<keyword evidence="3" id="KW-0238">DNA-binding</keyword>
<dbReference type="PANTHER" id="PTHR30537:SF74">
    <property type="entry name" value="HTH-TYPE TRANSCRIPTIONAL REGULATOR TRPI"/>
    <property type="match status" value="1"/>
</dbReference>
<dbReference type="RefSeq" id="WP_058776118.1">
    <property type="nucleotide sequence ID" value="NZ_JAERJL010000002.1"/>
</dbReference>
<name>A0A8E1V814_9GAMM</name>
<proteinExistence type="inferred from homology"/>
<dbReference type="AlphaFoldDB" id="A0A8E1V814"/>
<evidence type="ECO:0000256" key="4">
    <source>
        <dbReference type="ARBA" id="ARBA00023163"/>
    </source>
</evidence>
<dbReference type="CDD" id="cd08432">
    <property type="entry name" value="PBP2_GcdR_TrpI_HvrB_AmpR_like"/>
    <property type="match status" value="1"/>
</dbReference>
<dbReference type="GO" id="GO:0003700">
    <property type="term" value="F:DNA-binding transcription factor activity"/>
    <property type="evidence" value="ECO:0007669"/>
    <property type="project" value="InterPro"/>
</dbReference>
<evidence type="ECO:0000313" key="7">
    <source>
        <dbReference type="Proteomes" id="UP000071979"/>
    </source>
</evidence>
<keyword evidence="4" id="KW-0804">Transcription</keyword>
<gene>
    <name evidence="6" type="ORF">SA3R_17855</name>
</gene>
<dbReference type="InterPro" id="IPR005119">
    <property type="entry name" value="LysR_subst-bd"/>
</dbReference>
<dbReference type="Pfam" id="PF00126">
    <property type="entry name" value="HTH_1"/>
    <property type="match status" value="1"/>
</dbReference>
<dbReference type="InterPro" id="IPR058163">
    <property type="entry name" value="LysR-type_TF_proteobact-type"/>
</dbReference>
<evidence type="ECO:0000256" key="2">
    <source>
        <dbReference type="ARBA" id="ARBA00023015"/>
    </source>
</evidence>
<dbReference type="PROSITE" id="PS50931">
    <property type="entry name" value="HTH_LYSR"/>
    <property type="match status" value="1"/>
</dbReference>
<organism evidence="6 7">
    <name type="scientific">Pantoea dispersa</name>
    <dbReference type="NCBI Taxonomy" id="59814"/>
    <lineage>
        <taxon>Bacteria</taxon>
        <taxon>Pseudomonadati</taxon>
        <taxon>Pseudomonadota</taxon>
        <taxon>Gammaproteobacteria</taxon>
        <taxon>Enterobacterales</taxon>
        <taxon>Erwiniaceae</taxon>
        <taxon>Pantoea</taxon>
    </lineage>
</organism>
<dbReference type="Gene3D" id="1.10.10.10">
    <property type="entry name" value="Winged helix-like DNA-binding domain superfamily/Winged helix DNA-binding domain"/>
    <property type="match status" value="1"/>
</dbReference>
<dbReference type="GO" id="GO:0043565">
    <property type="term" value="F:sequence-specific DNA binding"/>
    <property type="evidence" value="ECO:0007669"/>
    <property type="project" value="TreeGrafter"/>
</dbReference>
<dbReference type="FunFam" id="1.10.10.10:FF:000001">
    <property type="entry name" value="LysR family transcriptional regulator"/>
    <property type="match status" value="1"/>
</dbReference>
<dbReference type="InterPro" id="IPR000847">
    <property type="entry name" value="LysR_HTH_N"/>
</dbReference>
<dbReference type="PRINTS" id="PR00039">
    <property type="entry name" value="HTHLYSR"/>
</dbReference>
<evidence type="ECO:0000256" key="1">
    <source>
        <dbReference type="ARBA" id="ARBA00009437"/>
    </source>
</evidence>
<dbReference type="Pfam" id="PF03466">
    <property type="entry name" value="LysR_substrate"/>
    <property type="match status" value="1"/>
</dbReference>
<feature type="domain" description="HTH lysR-type" evidence="5">
    <location>
        <begin position="9"/>
        <end position="66"/>
    </location>
</feature>
<evidence type="ECO:0000256" key="3">
    <source>
        <dbReference type="ARBA" id="ARBA00023125"/>
    </source>
</evidence>
<protein>
    <submittedName>
        <fullName evidence="6">LysR family transcriptional regulator</fullName>
    </submittedName>
</protein>
<evidence type="ECO:0000259" key="5">
    <source>
        <dbReference type="PROSITE" id="PS50931"/>
    </source>
</evidence>
<dbReference type="GO" id="GO:0006351">
    <property type="term" value="P:DNA-templated transcription"/>
    <property type="evidence" value="ECO:0007669"/>
    <property type="project" value="TreeGrafter"/>
</dbReference>